<gene>
    <name evidence="9" type="ORF">NQ317_015043</name>
</gene>
<evidence type="ECO:0000256" key="5">
    <source>
        <dbReference type="ARBA" id="ARBA00022927"/>
    </source>
</evidence>
<comment type="function">
    <text evidence="6">Component of the ESCRT-I complex, a regulator of vesicular trafficking process. Required for the sorting of endocytic ubiquitinated cargos into multivesicular bodies. May be involved in cell growth and differentiation.</text>
</comment>
<keyword evidence="3 7" id="KW-0813">Transport</keyword>
<dbReference type="EMBL" id="JAPWTJ010000013">
    <property type="protein sequence ID" value="KAJ8985501.1"/>
    <property type="molecule type" value="Genomic_DNA"/>
</dbReference>
<evidence type="ECO:0000256" key="4">
    <source>
        <dbReference type="ARBA" id="ARBA00022753"/>
    </source>
</evidence>
<accession>A0ABQ9K4J0</accession>
<keyword evidence="5 7" id="KW-0653">Protein transport</keyword>
<dbReference type="PROSITE" id="PS51314">
    <property type="entry name" value="VPS37_C"/>
    <property type="match status" value="1"/>
</dbReference>
<name>A0ABQ9K4J0_9CUCU</name>
<dbReference type="SUPFAM" id="SSF140111">
    <property type="entry name" value="Endosomal sorting complex assembly domain"/>
    <property type="match status" value="1"/>
</dbReference>
<dbReference type="PANTHER" id="PTHR13678">
    <property type="entry name" value="VACUOLAR PROTEIN SORTING-ASSOCIATED PROTEIN 37"/>
    <property type="match status" value="1"/>
</dbReference>
<evidence type="ECO:0000256" key="3">
    <source>
        <dbReference type="ARBA" id="ARBA00022448"/>
    </source>
</evidence>
<organism evidence="9 10">
    <name type="scientific">Molorchus minor</name>
    <dbReference type="NCBI Taxonomy" id="1323400"/>
    <lineage>
        <taxon>Eukaryota</taxon>
        <taxon>Metazoa</taxon>
        <taxon>Ecdysozoa</taxon>
        <taxon>Arthropoda</taxon>
        <taxon>Hexapoda</taxon>
        <taxon>Insecta</taxon>
        <taxon>Pterygota</taxon>
        <taxon>Neoptera</taxon>
        <taxon>Endopterygota</taxon>
        <taxon>Coleoptera</taxon>
        <taxon>Polyphaga</taxon>
        <taxon>Cucujiformia</taxon>
        <taxon>Chrysomeloidea</taxon>
        <taxon>Cerambycidae</taxon>
        <taxon>Lamiinae</taxon>
        <taxon>Monochamini</taxon>
        <taxon>Molorchus</taxon>
    </lineage>
</organism>
<evidence type="ECO:0000256" key="7">
    <source>
        <dbReference type="PROSITE-ProRule" id="PRU00646"/>
    </source>
</evidence>
<dbReference type="InterPro" id="IPR016135">
    <property type="entry name" value="UBQ-conjugating_enzyme/RWD"/>
</dbReference>
<keyword evidence="4" id="KW-0967">Endosome</keyword>
<dbReference type="Proteomes" id="UP001162164">
    <property type="component" value="Unassembled WGS sequence"/>
</dbReference>
<evidence type="ECO:0000313" key="10">
    <source>
        <dbReference type="Proteomes" id="UP001162164"/>
    </source>
</evidence>
<evidence type="ECO:0000256" key="6">
    <source>
        <dbReference type="ARBA" id="ARBA00025010"/>
    </source>
</evidence>
<dbReference type="InterPro" id="IPR009851">
    <property type="entry name" value="Mod_r"/>
</dbReference>
<protein>
    <recommendedName>
        <fullName evidence="8">VPS37 C-terminal domain-containing protein</fullName>
    </recommendedName>
</protein>
<evidence type="ECO:0000259" key="8">
    <source>
        <dbReference type="PROSITE" id="PS51314"/>
    </source>
</evidence>
<keyword evidence="10" id="KW-1185">Reference proteome</keyword>
<dbReference type="InterPro" id="IPR037202">
    <property type="entry name" value="ESCRT_assembly_dom"/>
</dbReference>
<evidence type="ECO:0000256" key="1">
    <source>
        <dbReference type="ARBA" id="ARBA00004633"/>
    </source>
</evidence>
<evidence type="ECO:0000256" key="2">
    <source>
        <dbReference type="ARBA" id="ARBA00007617"/>
    </source>
</evidence>
<comment type="subcellular location">
    <subcellularLocation>
        <location evidence="1">Late endosome membrane</location>
        <topology evidence="1">Peripheral membrane protein</topology>
    </subcellularLocation>
</comment>
<dbReference type="CDD" id="cd11685">
    <property type="entry name" value="UEV_TSG101-like"/>
    <property type="match status" value="1"/>
</dbReference>
<dbReference type="Pfam" id="PF07200">
    <property type="entry name" value="Mod_r"/>
    <property type="match status" value="1"/>
</dbReference>
<evidence type="ECO:0000313" key="9">
    <source>
        <dbReference type="EMBL" id="KAJ8985501.1"/>
    </source>
</evidence>
<comment type="similarity">
    <text evidence="2">Belongs to the VPS37 family.</text>
</comment>
<comment type="caution">
    <text evidence="9">The sequence shown here is derived from an EMBL/GenBank/DDBJ whole genome shotgun (WGS) entry which is preliminary data.</text>
</comment>
<proteinExistence type="inferred from homology"/>
<reference evidence="9" key="1">
    <citation type="journal article" date="2023" name="Insect Mol. Biol.">
        <title>Genome sequencing provides insights into the evolution of gene families encoding plant cell wall-degrading enzymes in longhorned beetles.</title>
        <authorList>
            <person name="Shin N.R."/>
            <person name="Okamura Y."/>
            <person name="Kirsch R."/>
            <person name="Pauchet Y."/>
        </authorList>
    </citation>
    <scope>NUCLEOTIDE SEQUENCE</scope>
    <source>
        <strain evidence="9">MMC_N1</strain>
    </source>
</reference>
<sequence>MLSRRFRTDTDIRKQQINTLKIFNDNVVELVEGEEYEIAFNSGGNQLCLKVYLGKDFPKEKPTLKVVPAVVHPWVDASGEVTSAPGLLNFTIHSDLGRVVQAVTREFQRTPPPLSLNHSNNVVSPILGIIMKKRASPINYQSFSNMRSFSPPHMTQSNFVHQSTLFPELSQLSLEELQLLNENIDRQDEFISEIPQIKEQNKAVDDLIGQVEELADANMSKKAKLDELRSGIDSRVESITKLAFENERLHVIYQNISDKYSPRNIQEQIRLAAIKADLDSERVAESFLSGEVDIDKFITDFIKTKTLSQARKTKEEKLSHQLDELERAGF</sequence>
<dbReference type="PANTHER" id="PTHR13678:SF25">
    <property type="entry name" value="EG:115C2.5 PROTEIN"/>
    <property type="match status" value="1"/>
</dbReference>
<feature type="domain" description="VPS37 C-terminal" evidence="8">
    <location>
        <begin position="244"/>
        <end position="330"/>
    </location>
</feature>
<dbReference type="SUPFAM" id="SSF54495">
    <property type="entry name" value="UBC-like"/>
    <property type="match status" value="1"/>
</dbReference>